<reference evidence="3" key="1">
    <citation type="journal article" date="2019" name="Int. J. Syst. Evol. Microbiol.">
        <title>The Global Catalogue of Microorganisms (GCM) 10K type strain sequencing project: providing services to taxonomists for standard genome sequencing and annotation.</title>
        <authorList>
            <consortium name="The Broad Institute Genomics Platform"/>
            <consortium name="The Broad Institute Genome Sequencing Center for Infectious Disease"/>
            <person name="Wu L."/>
            <person name="Ma J."/>
        </authorList>
    </citation>
    <scope>NUCLEOTIDE SEQUENCE [LARGE SCALE GENOMIC DNA]</scope>
    <source>
        <strain evidence="3">KCTC 19812</strain>
    </source>
</reference>
<evidence type="ECO:0000256" key="1">
    <source>
        <dbReference type="SAM" id="SignalP"/>
    </source>
</evidence>
<evidence type="ECO:0000313" key="3">
    <source>
        <dbReference type="Proteomes" id="UP001597414"/>
    </source>
</evidence>
<gene>
    <name evidence="2" type="ORF">ACFSKV_09280</name>
</gene>
<accession>A0ABW5B795</accession>
<feature type="signal peptide" evidence="1">
    <location>
        <begin position="1"/>
        <end position="21"/>
    </location>
</feature>
<evidence type="ECO:0000313" key="2">
    <source>
        <dbReference type="EMBL" id="MFD2201758.1"/>
    </source>
</evidence>
<dbReference type="RefSeq" id="WP_380801699.1">
    <property type="nucleotide sequence ID" value="NZ_JBHUIV010000014.1"/>
</dbReference>
<name>A0ABW5B795_9BACT</name>
<keyword evidence="1" id="KW-0732">Signal</keyword>
<organism evidence="2 3">
    <name type="scientific">Shivajiella indica</name>
    <dbReference type="NCBI Taxonomy" id="872115"/>
    <lineage>
        <taxon>Bacteria</taxon>
        <taxon>Pseudomonadati</taxon>
        <taxon>Bacteroidota</taxon>
        <taxon>Cytophagia</taxon>
        <taxon>Cytophagales</taxon>
        <taxon>Cyclobacteriaceae</taxon>
        <taxon>Shivajiella</taxon>
    </lineage>
</organism>
<sequence>MKRSLSVYIALVFLLGSCAGAKKTVSKPDIYENYQEDLSETLIQFPDLVEQAKKSEAQAPIQGSLAVDEDLEVSINNLVETYRAERYWSGFTVLIYSGVDRDQAFKTRNDLYTYFPEMKSEMQYQQPRYLVKIGKFINRIEAQPYYHQLKEQFPSARIIQDRFQREGYVNPDPIEDGQRQN</sequence>
<comment type="caution">
    <text evidence="2">The sequence shown here is derived from an EMBL/GenBank/DDBJ whole genome shotgun (WGS) entry which is preliminary data.</text>
</comment>
<dbReference type="Proteomes" id="UP001597414">
    <property type="component" value="Unassembled WGS sequence"/>
</dbReference>
<keyword evidence="3" id="KW-1185">Reference proteome</keyword>
<feature type="chain" id="PRO_5046519391" description="SPOR domain-containing protein" evidence="1">
    <location>
        <begin position="22"/>
        <end position="181"/>
    </location>
</feature>
<proteinExistence type="predicted"/>
<dbReference type="PROSITE" id="PS51257">
    <property type="entry name" value="PROKAR_LIPOPROTEIN"/>
    <property type="match status" value="1"/>
</dbReference>
<protein>
    <recommendedName>
        <fullName evidence="4">SPOR domain-containing protein</fullName>
    </recommendedName>
</protein>
<evidence type="ECO:0008006" key="4">
    <source>
        <dbReference type="Google" id="ProtNLM"/>
    </source>
</evidence>
<dbReference type="EMBL" id="JBHUIV010000014">
    <property type="protein sequence ID" value="MFD2201758.1"/>
    <property type="molecule type" value="Genomic_DNA"/>
</dbReference>